<dbReference type="InterPro" id="IPR000408">
    <property type="entry name" value="Reg_chr_condens"/>
</dbReference>
<comment type="caution">
    <text evidence="1">The sequence shown here is derived from an EMBL/GenBank/DDBJ whole genome shotgun (WGS) entry which is preliminary data.</text>
</comment>
<reference evidence="1 2" key="1">
    <citation type="submission" date="2018-04" db="EMBL/GenBank/DDBJ databases">
        <title>Genomic Encyclopedia of Type Strains, Phase IV (KMG-IV): sequencing the most valuable type-strain genomes for metagenomic binning, comparative biology and taxonomic classification.</title>
        <authorList>
            <person name="Goeker M."/>
        </authorList>
    </citation>
    <scope>NUCLEOTIDE SEQUENCE [LARGE SCALE GENOMIC DNA]</scope>
    <source>
        <strain evidence="1 2">DSM 14823</strain>
    </source>
</reference>
<dbReference type="GO" id="GO:0005085">
    <property type="term" value="F:guanyl-nucleotide exchange factor activity"/>
    <property type="evidence" value="ECO:0007669"/>
    <property type="project" value="TreeGrafter"/>
</dbReference>
<protein>
    <submittedName>
        <fullName evidence="1">Alpha-tubulin suppressor-like RCC1 family protein</fullName>
    </submittedName>
</protein>
<name>A0A2U1ACM1_9BACT</name>
<dbReference type="GeneID" id="78297210"/>
<dbReference type="EMBL" id="QEKH01000052">
    <property type="protein sequence ID" value="PVY33307.1"/>
    <property type="molecule type" value="Genomic_DNA"/>
</dbReference>
<dbReference type="InterPro" id="IPR009091">
    <property type="entry name" value="RCC1/BLIP-II"/>
</dbReference>
<dbReference type="Pfam" id="PF00415">
    <property type="entry name" value="RCC1"/>
    <property type="match status" value="1"/>
</dbReference>
<dbReference type="OrthoDB" id="1081439at2"/>
<dbReference type="SUPFAM" id="SSF50985">
    <property type="entry name" value="RCC1/BLIP-II"/>
    <property type="match status" value="1"/>
</dbReference>
<keyword evidence="2" id="KW-1185">Reference proteome</keyword>
<dbReference type="PROSITE" id="PS50012">
    <property type="entry name" value="RCC1_3"/>
    <property type="match status" value="1"/>
</dbReference>
<dbReference type="PANTHER" id="PTHR45982">
    <property type="entry name" value="REGULATOR OF CHROMOSOME CONDENSATION"/>
    <property type="match status" value="1"/>
</dbReference>
<evidence type="ECO:0000313" key="2">
    <source>
        <dbReference type="Proteomes" id="UP000245959"/>
    </source>
</evidence>
<accession>A0A2U1ACM1</accession>
<dbReference type="PRINTS" id="PR00633">
    <property type="entry name" value="RCCNDNSATION"/>
</dbReference>
<proteinExistence type="predicted"/>
<dbReference type="InterPro" id="IPR051553">
    <property type="entry name" value="Ran_GTPase-activating"/>
</dbReference>
<dbReference type="GO" id="GO:0005737">
    <property type="term" value="C:cytoplasm"/>
    <property type="evidence" value="ECO:0007669"/>
    <property type="project" value="TreeGrafter"/>
</dbReference>
<organism evidence="1 2">
    <name type="scientific">Victivallis vadensis</name>
    <dbReference type="NCBI Taxonomy" id="172901"/>
    <lineage>
        <taxon>Bacteria</taxon>
        <taxon>Pseudomonadati</taxon>
        <taxon>Lentisphaerota</taxon>
        <taxon>Lentisphaeria</taxon>
        <taxon>Victivallales</taxon>
        <taxon>Victivallaceae</taxon>
        <taxon>Victivallis</taxon>
    </lineage>
</organism>
<gene>
    <name evidence="1" type="ORF">C8D82_1522</name>
</gene>
<dbReference type="Proteomes" id="UP000245959">
    <property type="component" value="Unassembled WGS sequence"/>
</dbReference>
<dbReference type="Gene3D" id="2.130.10.30">
    <property type="entry name" value="Regulator of chromosome condensation 1/beta-lactamase-inhibitor protein II"/>
    <property type="match status" value="2"/>
</dbReference>
<dbReference type="PANTHER" id="PTHR45982:SF1">
    <property type="entry name" value="REGULATOR OF CHROMOSOME CONDENSATION"/>
    <property type="match status" value="1"/>
</dbReference>
<dbReference type="AlphaFoldDB" id="A0A2U1ACM1"/>
<dbReference type="RefSeq" id="WP_116885949.1">
    <property type="nucleotide sequence ID" value="NZ_CABMMC010000001.1"/>
</dbReference>
<sequence length="451" mass="47386">MGLIGRTSTDGSSSAAILDDGTLWVVGANSDGELGLGDTTNRTEWTQLGTDTDWAKVYMGGGNFFAIKTDGTLYGAGRNEAGTLGLGSAGVKVLTLTPISSAPKTQDIAASTFQTLLCGTGGGSVRAAGDASSYLGYSDVTDGNVTTFDKTLSGAYKNVFMVQYNKFGMDFTGSVYVWGNGSAGQLGNGSETPYETRIGLSGDLKFSDISAQSGSVTTFLIFGVTTTGDLYYWGKQNNGTIASPTFLMSGVKAAANNHIIKTDGSLWVQDGSDSTTFKQVDPGPWTAVHDGGTAVILEKEDGTLWGYGSSNTALGLTEETTVPTLLPISTVPAEYGIIVGDMLIYAEGEDTTESKDNAVWHELTTASAITLDRANGELQKVALTENCTITAPILTKDRSTLLLQFSTTTSGIQVTVGSTVILQSSAAFRTYQVGWFWDGSTTRRYPLIEVS</sequence>
<evidence type="ECO:0000313" key="1">
    <source>
        <dbReference type="EMBL" id="PVY33307.1"/>
    </source>
</evidence>